<dbReference type="STRING" id="228230.RMCC_2615"/>
<dbReference type="Proteomes" id="UP000069443">
    <property type="component" value="Unassembled WGS sequence"/>
</dbReference>
<dbReference type="RefSeq" id="WP_084395149.1">
    <property type="nucleotide sequence ID" value="NZ_BCSY01000042.1"/>
</dbReference>
<feature type="region of interest" description="Disordered" evidence="1">
    <location>
        <begin position="345"/>
        <end position="377"/>
    </location>
</feature>
<dbReference type="AlphaFoldDB" id="A0A100WCX3"/>
<accession>A0A100WCX3</accession>
<dbReference type="Pfam" id="PF13481">
    <property type="entry name" value="AAA_25"/>
    <property type="match status" value="1"/>
</dbReference>
<protein>
    <recommendedName>
        <fullName evidence="4">AAA family ATPase</fullName>
    </recommendedName>
</protein>
<dbReference type="Gene3D" id="3.40.50.300">
    <property type="entry name" value="P-loop containing nucleotide triphosphate hydrolases"/>
    <property type="match status" value="1"/>
</dbReference>
<reference evidence="3" key="1">
    <citation type="journal article" date="2016" name="Genome Announc.">
        <title>Draft Genome Sequences of Five Rapidly Growing Mycobacterium Species, M. thermoresistibile, M. fortuitum subsp. acetamidolyticum, M. canariasense, M. brisbanense, and M. novocastrense.</title>
        <authorList>
            <person name="Katahira K."/>
            <person name="Ogura Y."/>
            <person name="Gotoh Y."/>
            <person name="Hayashi T."/>
        </authorList>
    </citation>
    <scope>NUCLEOTIDE SEQUENCE [LARGE SCALE GENOMIC DNA]</scope>
    <source>
        <strain evidence="3">JCM15298</strain>
    </source>
</reference>
<evidence type="ECO:0008006" key="4">
    <source>
        <dbReference type="Google" id="ProtNLM"/>
    </source>
</evidence>
<gene>
    <name evidence="2" type="ORF">RMCC_2615</name>
</gene>
<proteinExistence type="predicted"/>
<name>A0A100WCX3_MYCCR</name>
<evidence type="ECO:0000313" key="2">
    <source>
        <dbReference type="EMBL" id="GAS95649.1"/>
    </source>
</evidence>
<dbReference type="OrthoDB" id="4926055at2"/>
<evidence type="ECO:0000256" key="1">
    <source>
        <dbReference type="SAM" id="MobiDB-lite"/>
    </source>
</evidence>
<dbReference type="EMBL" id="BCSY01000042">
    <property type="protein sequence ID" value="GAS95649.1"/>
    <property type="molecule type" value="Genomic_DNA"/>
</dbReference>
<reference evidence="3" key="2">
    <citation type="submission" date="2016-02" db="EMBL/GenBank/DDBJ databases">
        <title>Draft genome sequence of five rapidly growing Mycobacterium species.</title>
        <authorList>
            <person name="Katahira K."/>
            <person name="Gotou Y."/>
            <person name="Iida K."/>
            <person name="Ogura Y."/>
            <person name="Hayashi T."/>
        </authorList>
    </citation>
    <scope>NUCLEOTIDE SEQUENCE [LARGE SCALE GENOMIC DNA]</scope>
    <source>
        <strain evidence="3">JCM15298</strain>
    </source>
</reference>
<evidence type="ECO:0000313" key="3">
    <source>
        <dbReference type="Proteomes" id="UP000069443"/>
    </source>
</evidence>
<comment type="caution">
    <text evidence="2">The sequence shown here is derived from an EMBL/GenBank/DDBJ whole genome shotgun (WGS) entry which is preliminary data.</text>
</comment>
<dbReference type="InterPro" id="IPR027417">
    <property type="entry name" value="P-loop_NTPase"/>
</dbReference>
<sequence length="411" mass="43861">MTSEHNETVRLTRLSDVKPERLEWRWPKWIPAGKLVTLDGDPGLGKSTLSDDIAATMSTGGTWADGTLCERPSDVLLLSAEDGLADTVRPRLDAAGADVTRIHAIEGIPMVDEATGERFLRPPSLADIASLGDAITDTNAGLLIVDVLMAYLPAGTDAHKDQDVRRVLTRLATLADKTGCTVLLLRHLNKAKGGDPLYRGGGSIGIVGAARAGMLVAADPDDPDRRILASVKSNLGPAPESLAYRLVGAGDYGVARVQWEGETTHTARSLLSERSDDGDDADIDLWLTEFLRLGRRRATEIYSAADAAGFSKDKAKRAKKTLGIDAVRDNDVWYWVLRPGQGSRVDTTSQNSAPLHPCSLAGQGVENPSENGQGSKGAGFERRCACGAVLVNEESLRSGQCLECYFSGGSQ</sequence>
<dbReference type="SUPFAM" id="SSF52540">
    <property type="entry name" value="P-loop containing nucleoside triphosphate hydrolases"/>
    <property type="match status" value="1"/>
</dbReference>
<keyword evidence="3" id="KW-1185">Reference proteome</keyword>
<organism evidence="2 3">
    <name type="scientific">Mycolicibacterium canariasense</name>
    <name type="common">Mycobacterium canariasense</name>
    <dbReference type="NCBI Taxonomy" id="228230"/>
    <lineage>
        <taxon>Bacteria</taxon>
        <taxon>Bacillati</taxon>
        <taxon>Actinomycetota</taxon>
        <taxon>Actinomycetes</taxon>
        <taxon>Mycobacteriales</taxon>
        <taxon>Mycobacteriaceae</taxon>
        <taxon>Mycolicibacterium</taxon>
    </lineage>
</organism>